<dbReference type="AlphaFoldDB" id="A0A956LZ45"/>
<keyword evidence="6" id="KW-0472">Membrane</keyword>
<gene>
    <name evidence="9" type="ORF">KC729_12150</name>
</gene>
<dbReference type="Gene3D" id="2.160.20.10">
    <property type="entry name" value="Single-stranded right-handed beta-helix, Pectin lyase-like"/>
    <property type="match status" value="2"/>
</dbReference>
<keyword evidence="7" id="KW-0998">Cell outer membrane</keyword>
<dbReference type="Pfam" id="PF02415">
    <property type="entry name" value="Chlam_PMP"/>
    <property type="match status" value="1"/>
</dbReference>
<evidence type="ECO:0000256" key="7">
    <source>
        <dbReference type="ARBA" id="ARBA00023237"/>
    </source>
</evidence>
<evidence type="ECO:0000256" key="1">
    <source>
        <dbReference type="ARBA" id="ARBA00004196"/>
    </source>
</evidence>
<dbReference type="InterPro" id="IPR006626">
    <property type="entry name" value="PbH1"/>
</dbReference>
<dbReference type="InterPro" id="IPR003368">
    <property type="entry name" value="POMP_repeat"/>
</dbReference>
<feature type="domain" description="Right handed beta helix" evidence="8">
    <location>
        <begin position="479"/>
        <end position="625"/>
    </location>
</feature>
<reference evidence="9" key="1">
    <citation type="submission" date="2020-04" db="EMBL/GenBank/DDBJ databases">
        <authorList>
            <person name="Zhang T."/>
        </authorList>
    </citation>
    <scope>NUCLEOTIDE SEQUENCE</scope>
    <source>
        <strain evidence="9">HKST-UBA01</strain>
    </source>
</reference>
<evidence type="ECO:0000256" key="5">
    <source>
        <dbReference type="ARBA" id="ARBA00022729"/>
    </source>
</evidence>
<comment type="subcellular location">
    <subcellularLocation>
        <location evidence="1">Cell envelope</location>
    </subcellularLocation>
    <subcellularLocation>
        <location evidence="2">Cell outer membrane</location>
    </subcellularLocation>
    <subcellularLocation>
        <location evidence="3">Secreted</location>
    </subcellularLocation>
</comment>
<dbReference type="SMART" id="SM00710">
    <property type="entry name" value="PbH1"/>
    <property type="match status" value="5"/>
</dbReference>
<dbReference type="SUPFAM" id="SSF51126">
    <property type="entry name" value="Pectin lyase-like"/>
    <property type="match status" value="3"/>
</dbReference>
<dbReference type="PANTHER" id="PTHR11319:SF35">
    <property type="entry name" value="OUTER MEMBRANE PROTEIN PMPC-RELATED"/>
    <property type="match status" value="1"/>
</dbReference>
<reference evidence="9" key="2">
    <citation type="journal article" date="2021" name="Microbiome">
        <title>Successional dynamics and alternative stable states in a saline activated sludge microbial community over 9 years.</title>
        <authorList>
            <person name="Wang Y."/>
            <person name="Ye J."/>
            <person name="Ju F."/>
            <person name="Liu L."/>
            <person name="Boyd J.A."/>
            <person name="Deng Y."/>
            <person name="Parks D.H."/>
            <person name="Jiang X."/>
            <person name="Yin X."/>
            <person name="Woodcroft B.J."/>
            <person name="Tyson G.W."/>
            <person name="Hugenholtz P."/>
            <person name="Polz M.F."/>
            <person name="Zhang T."/>
        </authorList>
    </citation>
    <scope>NUCLEOTIDE SEQUENCE</scope>
    <source>
        <strain evidence="9">HKST-UBA01</strain>
    </source>
</reference>
<dbReference type="InterPro" id="IPR039448">
    <property type="entry name" value="Beta_helix"/>
</dbReference>
<dbReference type="Pfam" id="PF13229">
    <property type="entry name" value="Beta_helix"/>
    <property type="match status" value="2"/>
</dbReference>
<dbReference type="Gene3D" id="2.60.40.4070">
    <property type="match status" value="1"/>
</dbReference>
<dbReference type="GO" id="GO:0009279">
    <property type="term" value="C:cell outer membrane"/>
    <property type="evidence" value="ECO:0007669"/>
    <property type="project" value="UniProtKB-SubCell"/>
</dbReference>
<keyword evidence="5" id="KW-0732">Signal</keyword>
<dbReference type="EMBL" id="JAGQHR010000381">
    <property type="protein sequence ID" value="MCA9728430.1"/>
    <property type="molecule type" value="Genomic_DNA"/>
</dbReference>
<feature type="non-terminal residue" evidence="9">
    <location>
        <position position="1"/>
    </location>
</feature>
<feature type="domain" description="Right handed beta helix" evidence="8">
    <location>
        <begin position="10"/>
        <end position="131"/>
    </location>
</feature>
<dbReference type="PANTHER" id="PTHR11319">
    <property type="entry name" value="G PROTEIN-COUPLED RECEPTOR-RELATED"/>
    <property type="match status" value="1"/>
</dbReference>
<dbReference type="GO" id="GO:0005576">
    <property type="term" value="C:extracellular region"/>
    <property type="evidence" value="ECO:0007669"/>
    <property type="project" value="UniProtKB-SubCell"/>
</dbReference>
<dbReference type="Proteomes" id="UP000697710">
    <property type="component" value="Unassembled WGS sequence"/>
</dbReference>
<name>A0A956LZ45_UNCEI</name>
<organism evidence="9 10">
    <name type="scientific">Eiseniibacteriota bacterium</name>
    <dbReference type="NCBI Taxonomy" id="2212470"/>
    <lineage>
        <taxon>Bacteria</taxon>
        <taxon>Candidatus Eiseniibacteriota</taxon>
    </lineage>
</organism>
<evidence type="ECO:0000256" key="3">
    <source>
        <dbReference type="ARBA" id="ARBA00004613"/>
    </source>
</evidence>
<evidence type="ECO:0000313" key="10">
    <source>
        <dbReference type="Proteomes" id="UP000697710"/>
    </source>
</evidence>
<dbReference type="InterPro" id="IPR011050">
    <property type="entry name" value="Pectin_lyase_fold/virulence"/>
</dbReference>
<protein>
    <submittedName>
        <fullName evidence="9">Right-handed parallel beta-helix repeat-containing protein</fullName>
    </submittedName>
</protein>
<sequence length="809" mass="83167">FVDNDGIAGLRIGECYANCEVSHCRFSSNSTGLAVFHEDDGPGVYTVADCLFSENGLGAEFRNEGGQMNVDRCAFVGNDQGANLHSAYALTLASCVFEQNGTGSSIGGGLQIAPNASVQLSDCRFIGNTAQRGGALRLGGGVFVQMSECAFECNEATGRGGAIDAEEAGLIATDCVFSGNRSGERGGAIADGYSTQLHRCLLLENAALTGSAISTLEILLEITESTIAKNVGPGPVVDIQDAAADFGEIHLDHCTVVANQGSRILTLGTGSIDNSIVAFNQGVAVECVGAVQVTTQCSDIYGNTGGDWAGCIADQEGQSGNISESPLFCDWTHGDYALSSGSPCLSENDDPMCPTMGAYPDPACAEPAPATWLIRPDGSGFLPTIQAALDIATDRDTVLLSDGIFAGPGNRDLDLHGKAIVVRSRSDDPGASVIECGGSPGEPHRGFTFTSGEGDGSVIEGITITGGAAFGMGTGRFGGAVYCAESSPTIRRCVIEGNVAERNGGGINLFHSAMLVDQCVIRNNEAPLGGGVNSSSSSAIIRGTQITGNRSIESGGGIRYFAQLSESPRLESSTLSANTAEYGGGLSCEDAVSLEIERTVIWGDCAGEPAGQGGEIWLGSASTIVSCGCSDVDVSGVDFGDPVAQFLFEDGDNQSADPLFCIPLACESAPSAEGGFTVDSASPCLPEMEGCGLIGAFGQGCDGTSSLPGNGTTAPLATLFLSCAPNPFSDATTLRFGLSNGGPVDLAIFDVSGKRIRALVRGDRMSMGPHTLVWDGLGDMGERVPHGVYWCRLMAGSRSVARRLVVISQ</sequence>
<proteinExistence type="predicted"/>
<comment type="caution">
    <text evidence="9">The sequence shown here is derived from an EMBL/GenBank/DDBJ whole genome shotgun (WGS) entry which is preliminary data.</text>
</comment>
<evidence type="ECO:0000313" key="9">
    <source>
        <dbReference type="EMBL" id="MCA9728430.1"/>
    </source>
</evidence>
<accession>A0A956LZ45</accession>
<evidence type="ECO:0000256" key="6">
    <source>
        <dbReference type="ARBA" id="ARBA00023136"/>
    </source>
</evidence>
<dbReference type="InterPro" id="IPR012334">
    <property type="entry name" value="Pectin_lyas_fold"/>
</dbReference>
<evidence type="ECO:0000259" key="8">
    <source>
        <dbReference type="Pfam" id="PF13229"/>
    </source>
</evidence>
<evidence type="ECO:0000256" key="2">
    <source>
        <dbReference type="ARBA" id="ARBA00004442"/>
    </source>
</evidence>
<evidence type="ECO:0000256" key="4">
    <source>
        <dbReference type="ARBA" id="ARBA00022525"/>
    </source>
</evidence>
<keyword evidence="4" id="KW-0964">Secreted</keyword>